<protein>
    <submittedName>
        <fullName evidence="2">Uncharacterized protein</fullName>
    </submittedName>
</protein>
<comment type="caution">
    <text evidence="2">The sequence shown here is derived from an EMBL/GenBank/DDBJ whole genome shotgun (WGS) entry which is preliminary data.</text>
</comment>
<accession>A0A9W9WPE9</accession>
<dbReference type="Proteomes" id="UP001147760">
    <property type="component" value="Unassembled WGS sequence"/>
</dbReference>
<feature type="compositionally biased region" description="Polar residues" evidence="1">
    <location>
        <begin position="127"/>
        <end position="141"/>
    </location>
</feature>
<dbReference type="OrthoDB" id="4365556at2759"/>
<feature type="region of interest" description="Disordered" evidence="1">
    <location>
        <begin position="116"/>
        <end position="141"/>
    </location>
</feature>
<reference evidence="2" key="2">
    <citation type="journal article" date="2023" name="IMA Fungus">
        <title>Comparative genomic study of the Penicillium genus elucidates a diverse pangenome and 15 lateral gene transfer events.</title>
        <authorList>
            <person name="Petersen C."/>
            <person name="Sorensen T."/>
            <person name="Nielsen M.R."/>
            <person name="Sondergaard T.E."/>
            <person name="Sorensen J.L."/>
            <person name="Fitzpatrick D.A."/>
            <person name="Frisvad J.C."/>
            <person name="Nielsen K.L."/>
        </authorList>
    </citation>
    <scope>NUCLEOTIDE SEQUENCE</scope>
    <source>
        <strain evidence="2">IBT 17660</strain>
    </source>
</reference>
<evidence type="ECO:0000313" key="2">
    <source>
        <dbReference type="EMBL" id="KAJ5471086.1"/>
    </source>
</evidence>
<dbReference type="EMBL" id="JAPWDO010000005">
    <property type="protein sequence ID" value="KAJ5471086.1"/>
    <property type="molecule type" value="Genomic_DNA"/>
</dbReference>
<organism evidence="2 3">
    <name type="scientific">Penicillium desertorum</name>
    <dbReference type="NCBI Taxonomy" id="1303715"/>
    <lineage>
        <taxon>Eukaryota</taxon>
        <taxon>Fungi</taxon>
        <taxon>Dikarya</taxon>
        <taxon>Ascomycota</taxon>
        <taxon>Pezizomycotina</taxon>
        <taxon>Eurotiomycetes</taxon>
        <taxon>Eurotiomycetidae</taxon>
        <taxon>Eurotiales</taxon>
        <taxon>Aspergillaceae</taxon>
        <taxon>Penicillium</taxon>
    </lineage>
</organism>
<proteinExistence type="predicted"/>
<keyword evidence="3" id="KW-1185">Reference proteome</keyword>
<name>A0A9W9WPE9_9EURO</name>
<dbReference type="AlphaFoldDB" id="A0A9W9WPE9"/>
<gene>
    <name evidence="2" type="ORF">N7530_008443</name>
</gene>
<evidence type="ECO:0000313" key="3">
    <source>
        <dbReference type="Proteomes" id="UP001147760"/>
    </source>
</evidence>
<evidence type="ECO:0000256" key="1">
    <source>
        <dbReference type="SAM" id="MobiDB-lite"/>
    </source>
</evidence>
<reference evidence="2" key="1">
    <citation type="submission" date="2022-12" db="EMBL/GenBank/DDBJ databases">
        <authorList>
            <person name="Petersen C."/>
        </authorList>
    </citation>
    <scope>NUCLEOTIDE SEQUENCE</scope>
    <source>
        <strain evidence="2">IBT 17660</strain>
    </source>
</reference>
<sequence>MDAETQNRHNTANMLFNLRQLSVLSNGEEATHLSLDRILKACSATVEQNENTQNLIFYSSPVKSVAFGAMSYEDWNHAAMYLQNAISFTAQKTLSQVKEDLPRWNEQIFRQIRLKEENQDQHAKPTITPSGPKCSQQESKE</sequence>